<reference evidence="2" key="2">
    <citation type="submission" date="2025-08" db="UniProtKB">
        <authorList>
            <consortium name="RefSeq"/>
        </authorList>
    </citation>
    <scope>IDENTIFICATION</scope>
    <source>
        <tissue evidence="2">Leaf</tissue>
    </source>
</reference>
<organism evidence="1 2">
    <name type="scientific">Nicotiana tabacum</name>
    <name type="common">Common tobacco</name>
    <dbReference type="NCBI Taxonomy" id="4097"/>
    <lineage>
        <taxon>Eukaryota</taxon>
        <taxon>Viridiplantae</taxon>
        <taxon>Streptophyta</taxon>
        <taxon>Embryophyta</taxon>
        <taxon>Tracheophyta</taxon>
        <taxon>Spermatophyta</taxon>
        <taxon>Magnoliopsida</taxon>
        <taxon>eudicotyledons</taxon>
        <taxon>Gunneridae</taxon>
        <taxon>Pentapetalae</taxon>
        <taxon>asterids</taxon>
        <taxon>lamiids</taxon>
        <taxon>Solanales</taxon>
        <taxon>Solanaceae</taxon>
        <taxon>Nicotianoideae</taxon>
        <taxon>Nicotianeae</taxon>
        <taxon>Nicotiana</taxon>
    </lineage>
</organism>
<protein>
    <submittedName>
        <fullName evidence="2">Uncharacterized protein LOC107807453</fullName>
    </submittedName>
</protein>
<name>A0AC58UC99_TOBAC</name>
<gene>
    <name evidence="2" type="primary">LOC107807453</name>
</gene>
<proteinExistence type="predicted"/>
<dbReference type="Proteomes" id="UP000790787">
    <property type="component" value="Chromosome 4"/>
</dbReference>
<evidence type="ECO:0000313" key="2">
    <source>
        <dbReference type="RefSeq" id="XP_075107114.1"/>
    </source>
</evidence>
<keyword evidence="1" id="KW-1185">Reference proteome</keyword>
<sequence>MLAGLLDLLRRGEREGSQVGKNKILPFSFTGGPRNMRRQYMDAIALVQRFGIPDIFLTMTCNPSWPEIQENLMSTDKAQNRPDLVSRIFRAKLEELKKDILKRQIFGKVVASMYTVEFQKRGLPHAHFLIILDEKYKLFTPEAYDQFVCAELPDPKRNSSLFKLVTQHMLHGPCEICSDIKVVKYIYKYICKGHDKIAFHIHPNDTNIEVDEIKEYQSARRVTPPEAVWRIFAFPISEMIPNVYHLQLHLDGQQIVSFKNTDNIGRIVNNPMIKKIMLIEFFTMNNKNEDAMNLNLLYREFPEYFVWSATYKMWSRRQQGYAIGRVVTCHPTEGERYYLRLLLMNVRGPKSYKNLRTVNGIMCDTFREAAEKRGFLLCDNNLIECMSEAVSYQMPHSLRHLFVVLLVYCNPANPRELWEKFESPMSEDFKKYPNMHTREIRYKVLNHINDILHSMGRDINEFELTLGKIQLNISFITSRAILTTKNDFVDEINDMLIAQFPPDEKVYLATDETIDPKDQSEYEDFLHTLNPPGLPPYKLCLKKNCPIILLRNLNPSEDLCNGTRLICNDFKSHVISVTISSGDFKNTHVFILRIPLLTSEDEKLPLQFKRTQFPIRLCFAMTINKAQGQTLDFVRIYLREPVFSHGQLYVALSRAKGSNCVKITSRWQKGSTSMRLLQKQKNGPARFRKIKSYALYSMLR</sequence>
<accession>A0AC58UC99</accession>
<reference evidence="1" key="1">
    <citation type="journal article" date="2014" name="Nat. Commun.">
        <title>The tobacco genome sequence and its comparison with those of tomato and potato.</title>
        <authorList>
            <person name="Sierro N."/>
            <person name="Battey J.N."/>
            <person name="Ouadi S."/>
            <person name="Bakaher N."/>
            <person name="Bovet L."/>
            <person name="Willig A."/>
            <person name="Goepfert S."/>
            <person name="Peitsch M.C."/>
            <person name="Ivanov N.V."/>
        </authorList>
    </citation>
    <scope>NUCLEOTIDE SEQUENCE [LARGE SCALE GENOMIC DNA]</scope>
</reference>
<dbReference type="RefSeq" id="XP_075107114.1">
    <property type="nucleotide sequence ID" value="XM_075251013.1"/>
</dbReference>
<evidence type="ECO:0000313" key="1">
    <source>
        <dbReference type="Proteomes" id="UP000790787"/>
    </source>
</evidence>